<feature type="compositionally biased region" description="Basic and acidic residues" evidence="1">
    <location>
        <begin position="7"/>
        <end position="24"/>
    </location>
</feature>
<name>A0A0D3G7V9_9ORYZ</name>
<organism evidence="2">
    <name type="scientific">Oryza barthii</name>
    <dbReference type="NCBI Taxonomy" id="65489"/>
    <lineage>
        <taxon>Eukaryota</taxon>
        <taxon>Viridiplantae</taxon>
        <taxon>Streptophyta</taxon>
        <taxon>Embryophyta</taxon>
        <taxon>Tracheophyta</taxon>
        <taxon>Spermatophyta</taxon>
        <taxon>Magnoliopsida</taxon>
        <taxon>Liliopsida</taxon>
        <taxon>Poales</taxon>
        <taxon>Poaceae</taxon>
        <taxon>BOP clade</taxon>
        <taxon>Oryzoideae</taxon>
        <taxon>Oryzeae</taxon>
        <taxon>Oryzinae</taxon>
        <taxon>Oryza</taxon>
    </lineage>
</organism>
<evidence type="ECO:0000313" key="2">
    <source>
        <dbReference type="EnsemblPlants" id="OBART05G17240.1"/>
    </source>
</evidence>
<sequence>MRSFVEAARRGEGRGEGPESKRADLLGPLVSFSAGPGSKKSRFRGAHSSASRPSTSARHRVWGGIKEPPSQRRERLLPPKILILSIDQTAAQAQALTSLLLRGIPNRPAGSPASSAILILITHVC</sequence>
<evidence type="ECO:0000313" key="3">
    <source>
        <dbReference type="Proteomes" id="UP000026960"/>
    </source>
</evidence>
<dbReference type="Gramene" id="OBART05G17240.1">
    <property type="protein sequence ID" value="OBART05G17240.1"/>
    <property type="gene ID" value="OBART05G17240"/>
</dbReference>
<dbReference type="PaxDb" id="65489-OBART05G17240.1"/>
<proteinExistence type="predicted"/>
<dbReference type="EnsemblPlants" id="OBART05G17240.1">
    <property type="protein sequence ID" value="OBART05G17240.1"/>
    <property type="gene ID" value="OBART05G17240"/>
</dbReference>
<reference evidence="2" key="1">
    <citation type="journal article" date="2009" name="Rice">
        <title>De Novo Next Generation Sequencing of Plant Genomes.</title>
        <authorList>
            <person name="Rounsley S."/>
            <person name="Marri P.R."/>
            <person name="Yu Y."/>
            <person name="He R."/>
            <person name="Sisneros N."/>
            <person name="Goicoechea J.L."/>
            <person name="Lee S.J."/>
            <person name="Angelova A."/>
            <person name="Kudrna D."/>
            <person name="Luo M."/>
            <person name="Affourtit J."/>
            <person name="Desany B."/>
            <person name="Knight J."/>
            <person name="Niazi F."/>
            <person name="Egholm M."/>
            <person name="Wing R.A."/>
        </authorList>
    </citation>
    <scope>NUCLEOTIDE SEQUENCE [LARGE SCALE GENOMIC DNA]</scope>
    <source>
        <strain evidence="2">cv. IRGC 105608</strain>
    </source>
</reference>
<keyword evidence="3" id="KW-1185">Reference proteome</keyword>
<protein>
    <submittedName>
        <fullName evidence="2">Uncharacterized protein</fullName>
    </submittedName>
</protein>
<dbReference type="Proteomes" id="UP000026960">
    <property type="component" value="Chromosome 5"/>
</dbReference>
<feature type="region of interest" description="Disordered" evidence="1">
    <location>
        <begin position="1"/>
        <end position="71"/>
    </location>
</feature>
<evidence type="ECO:0000256" key="1">
    <source>
        <dbReference type="SAM" id="MobiDB-lite"/>
    </source>
</evidence>
<dbReference type="AlphaFoldDB" id="A0A0D3G7V9"/>
<accession>A0A0D3G7V9</accession>
<reference evidence="2" key="2">
    <citation type="submission" date="2015-03" db="UniProtKB">
        <authorList>
            <consortium name="EnsemblPlants"/>
        </authorList>
    </citation>
    <scope>IDENTIFICATION</scope>
</reference>
<dbReference type="HOGENOM" id="CLU_1996102_0_0_1"/>